<feature type="compositionally biased region" description="Polar residues" evidence="1">
    <location>
        <begin position="179"/>
        <end position="203"/>
    </location>
</feature>
<reference evidence="2" key="1">
    <citation type="submission" date="2018-11" db="EMBL/GenBank/DDBJ databases">
        <authorList>
            <consortium name="Pathogen Informatics"/>
        </authorList>
    </citation>
    <scope>NUCLEOTIDE SEQUENCE</scope>
</reference>
<protein>
    <submittedName>
        <fullName evidence="2">Uncharacterized protein</fullName>
    </submittedName>
</protein>
<feature type="non-terminal residue" evidence="2">
    <location>
        <position position="1"/>
    </location>
</feature>
<gene>
    <name evidence="2" type="ORF">PXEA_LOCUS20660</name>
</gene>
<dbReference type="Proteomes" id="UP000784294">
    <property type="component" value="Unassembled WGS sequence"/>
</dbReference>
<keyword evidence="3" id="KW-1185">Reference proteome</keyword>
<feature type="compositionally biased region" description="Polar residues" evidence="1">
    <location>
        <begin position="148"/>
        <end position="170"/>
    </location>
</feature>
<feature type="region of interest" description="Disordered" evidence="1">
    <location>
        <begin position="143"/>
        <end position="203"/>
    </location>
</feature>
<sequence>MSHQRSLNTNQSGSVINKKVANLPSTKLTTNSSSSAMISKSPNRGSTTLYKEVSTASVKQPKSSLHQATSALPKTHTTSSTKPFGTNAASPATAALIELDRVTKTSEKNNLCNATLSSQKPIKPLASAPLHVAPSAIAKQIQLKPKQKLTSGQNTVSKSSPIKKNLNTQRDVVPPTAAANKSSTSGFAHHSPSTNLLSSIGKS</sequence>
<feature type="region of interest" description="Disordered" evidence="1">
    <location>
        <begin position="1"/>
        <end position="88"/>
    </location>
</feature>
<evidence type="ECO:0000256" key="1">
    <source>
        <dbReference type="SAM" id="MobiDB-lite"/>
    </source>
</evidence>
<accession>A0A3S5AEI0</accession>
<proteinExistence type="predicted"/>
<feature type="compositionally biased region" description="Polar residues" evidence="1">
    <location>
        <begin position="23"/>
        <end position="88"/>
    </location>
</feature>
<name>A0A3S5AEI0_9PLAT</name>
<dbReference type="AlphaFoldDB" id="A0A3S5AEI0"/>
<feature type="compositionally biased region" description="Polar residues" evidence="1">
    <location>
        <begin position="1"/>
        <end position="15"/>
    </location>
</feature>
<comment type="caution">
    <text evidence="2">The sequence shown here is derived from an EMBL/GenBank/DDBJ whole genome shotgun (WGS) entry which is preliminary data.</text>
</comment>
<dbReference type="EMBL" id="CAAALY010085711">
    <property type="protein sequence ID" value="VEL27220.1"/>
    <property type="molecule type" value="Genomic_DNA"/>
</dbReference>
<evidence type="ECO:0000313" key="2">
    <source>
        <dbReference type="EMBL" id="VEL27220.1"/>
    </source>
</evidence>
<evidence type="ECO:0000313" key="3">
    <source>
        <dbReference type="Proteomes" id="UP000784294"/>
    </source>
</evidence>
<organism evidence="2 3">
    <name type="scientific">Protopolystoma xenopodis</name>
    <dbReference type="NCBI Taxonomy" id="117903"/>
    <lineage>
        <taxon>Eukaryota</taxon>
        <taxon>Metazoa</taxon>
        <taxon>Spiralia</taxon>
        <taxon>Lophotrochozoa</taxon>
        <taxon>Platyhelminthes</taxon>
        <taxon>Monogenea</taxon>
        <taxon>Polyopisthocotylea</taxon>
        <taxon>Polystomatidea</taxon>
        <taxon>Polystomatidae</taxon>
        <taxon>Protopolystoma</taxon>
    </lineage>
</organism>